<organism evidence="1 2">
    <name type="scientific">Lentithecium fluviatile CBS 122367</name>
    <dbReference type="NCBI Taxonomy" id="1168545"/>
    <lineage>
        <taxon>Eukaryota</taxon>
        <taxon>Fungi</taxon>
        <taxon>Dikarya</taxon>
        <taxon>Ascomycota</taxon>
        <taxon>Pezizomycotina</taxon>
        <taxon>Dothideomycetes</taxon>
        <taxon>Pleosporomycetidae</taxon>
        <taxon>Pleosporales</taxon>
        <taxon>Massarineae</taxon>
        <taxon>Lentitheciaceae</taxon>
        <taxon>Lentithecium</taxon>
    </lineage>
</organism>
<protein>
    <recommendedName>
        <fullName evidence="3">NACHT-NTPase and P-loop NTPases N-terminal domain-containing protein</fullName>
    </recommendedName>
</protein>
<gene>
    <name evidence="1" type="ORF">K458DRAFT_101119</name>
</gene>
<accession>A0A6G1JJF4</accession>
<keyword evidence="2" id="KW-1185">Reference proteome</keyword>
<dbReference type="Proteomes" id="UP000799291">
    <property type="component" value="Unassembled WGS sequence"/>
</dbReference>
<proteinExistence type="predicted"/>
<dbReference type="AlphaFoldDB" id="A0A6G1JJF4"/>
<evidence type="ECO:0000313" key="2">
    <source>
        <dbReference type="Proteomes" id="UP000799291"/>
    </source>
</evidence>
<name>A0A6G1JJF4_9PLEO</name>
<evidence type="ECO:0008006" key="3">
    <source>
        <dbReference type="Google" id="ProtNLM"/>
    </source>
</evidence>
<evidence type="ECO:0000313" key="1">
    <source>
        <dbReference type="EMBL" id="KAF2690279.1"/>
    </source>
</evidence>
<reference evidence="1" key="1">
    <citation type="journal article" date="2020" name="Stud. Mycol.">
        <title>101 Dothideomycetes genomes: a test case for predicting lifestyles and emergence of pathogens.</title>
        <authorList>
            <person name="Haridas S."/>
            <person name="Albert R."/>
            <person name="Binder M."/>
            <person name="Bloem J."/>
            <person name="Labutti K."/>
            <person name="Salamov A."/>
            <person name="Andreopoulos B."/>
            <person name="Baker S."/>
            <person name="Barry K."/>
            <person name="Bills G."/>
            <person name="Bluhm B."/>
            <person name="Cannon C."/>
            <person name="Castanera R."/>
            <person name="Culley D."/>
            <person name="Daum C."/>
            <person name="Ezra D."/>
            <person name="Gonzalez J."/>
            <person name="Henrissat B."/>
            <person name="Kuo A."/>
            <person name="Liang C."/>
            <person name="Lipzen A."/>
            <person name="Lutzoni F."/>
            <person name="Magnuson J."/>
            <person name="Mondo S."/>
            <person name="Nolan M."/>
            <person name="Ohm R."/>
            <person name="Pangilinan J."/>
            <person name="Park H.-J."/>
            <person name="Ramirez L."/>
            <person name="Alfaro M."/>
            <person name="Sun H."/>
            <person name="Tritt A."/>
            <person name="Yoshinaga Y."/>
            <person name="Zwiers L.-H."/>
            <person name="Turgeon B."/>
            <person name="Goodwin S."/>
            <person name="Spatafora J."/>
            <person name="Crous P."/>
            <person name="Grigoriev I."/>
        </authorList>
    </citation>
    <scope>NUCLEOTIDE SEQUENCE</scope>
    <source>
        <strain evidence="1">CBS 122367</strain>
    </source>
</reference>
<sequence>MSGLEALGGIAAATQLFAYLFQALFELRDQIKHAPARVQAYVGRLDSLRRTVQYIRDHPIFVTNVVEALLKTILEQVDVINAILHKSFSREPRSIARRLIRLYVERLAEQQIRDSFENLESYKSDLMICIYGTTEWATTGKLLEDGGISLEAVTRESAAVVRKTVSAQGNGAPSQGQALVISGQRNDTVSYYLQFVSTMIPHQSYERPLMLSE</sequence>
<dbReference type="EMBL" id="MU005571">
    <property type="protein sequence ID" value="KAF2690279.1"/>
    <property type="molecule type" value="Genomic_DNA"/>
</dbReference>
<dbReference type="OrthoDB" id="3796306at2759"/>